<dbReference type="OrthoDB" id="1767989at2"/>
<dbReference type="RefSeq" id="WP_125119133.1">
    <property type="nucleotide sequence ID" value="NZ_AP019309.1"/>
</dbReference>
<evidence type="ECO:0000313" key="3">
    <source>
        <dbReference type="Proteomes" id="UP000268059"/>
    </source>
</evidence>
<sequence>MNRYFEIRDLALKCLEEKAHGFYKRQMLEHMFQVETLCILLAQKRQLNLELSAIIGVLHDLSIPLDCNDFNHAARSSMIAKDFLMQSGLFTEEEISIITAAIANHSHKEREDDAYSELIKDADVLSHVLQGEILKEPAQKRYQSIHL</sequence>
<proteinExistence type="predicted"/>
<dbReference type="SUPFAM" id="SSF109604">
    <property type="entry name" value="HD-domain/PDEase-like"/>
    <property type="match status" value="1"/>
</dbReference>
<dbReference type="AlphaFoldDB" id="A0A3G9J6K1"/>
<dbReference type="InParanoid" id="A0A3G9J6K1"/>
<evidence type="ECO:0000259" key="1">
    <source>
        <dbReference type="Pfam" id="PF01966"/>
    </source>
</evidence>
<dbReference type="EMBL" id="AP019309">
    <property type="protein sequence ID" value="BBH26242.1"/>
    <property type="molecule type" value="Genomic_DNA"/>
</dbReference>
<dbReference type="InterPro" id="IPR006674">
    <property type="entry name" value="HD_domain"/>
</dbReference>
<evidence type="ECO:0000313" key="2">
    <source>
        <dbReference type="EMBL" id="BBH26242.1"/>
    </source>
</evidence>
<protein>
    <recommendedName>
        <fullName evidence="1">HD domain-containing protein</fullName>
    </recommendedName>
</protein>
<dbReference type="Pfam" id="PF01966">
    <property type="entry name" value="HD"/>
    <property type="match status" value="1"/>
</dbReference>
<dbReference type="KEGG" id="ebm:SG0102_11760"/>
<keyword evidence="3" id="KW-1185">Reference proteome</keyword>
<gene>
    <name evidence="2" type="ORF">SG0102_11760</name>
</gene>
<dbReference type="Proteomes" id="UP000268059">
    <property type="component" value="Chromosome"/>
</dbReference>
<dbReference type="Gene3D" id="1.10.3210.10">
    <property type="entry name" value="Hypothetical protein af1432"/>
    <property type="match status" value="1"/>
</dbReference>
<accession>A0A3G9J6K1</accession>
<organism evidence="2 3">
    <name type="scientific">Intestinibaculum porci</name>
    <dbReference type="NCBI Taxonomy" id="2487118"/>
    <lineage>
        <taxon>Bacteria</taxon>
        <taxon>Bacillati</taxon>
        <taxon>Bacillota</taxon>
        <taxon>Erysipelotrichia</taxon>
        <taxon>Erysipelotrichales</taxon>
        <taxon>Erysipelotrichaceae</taxon>
        <taxon>Intestinibaculum</taxon>
    </lineage>
</organism>
<feature type="domain" description="HD" evidence="1">
    <location>
        <begin position="28"/>
        <end position="126"/>
    </location>
</feature>
<name>A0A3G9J6K1_9FIRM</name>
<reference evidence="2 3" key="1">
    <citation type="submission" date="2018-11" db="EMBL/GenBank/DDBJ databases">
        <title>Novel Erysipelotrichaceae bacterium isolated from small intestine of a swine.</title>
        <authorList>
            <person name="Kim J.S."/>
            <person name="Choe H."/>
            <person name="Lee Y.R."/>
            <person name="Kim K.M."/>
            <person name="Park D.S."/>
        </authorList>
    </citation>
    <scope>NUCLEOTIDE SEQUENCE [LARGE SCALE GENOMIC DNA]</scope>
    <source>
        <strain evidence="2 3">SG0102</strain>
    </source>
</reference>